<evidence type="ECO:0000313" key="5">
    <source>
        <dbReference type="Proteomes" id="UP001260980"/>
    </source>
</evidence>
<gene>
    <name evidence="4" type="ORF">RQP52_35630</name>
</gene>
<dbReference type="RefSeq" id="WP_315956197.1">
    <property type="nucleotide sequence ID" value="NZ_JAWCUD010000025.1"/>
</dbReference>
<evidence type="ECO:0000256" key="2">
    <source>
        <dbReference type="ARBA" id="ARBA00023136"/>
    </source>
</evidence>
<keyword evidence="2 3" id="KW-0472">Membrane</keyword>
<comment type="similarity">
    <text evidence="1">Belongs to the GerABKA family.</text>
</comment>
<dbReference type="InterPro" id="IPR004995">
    <property type="entry name" value="Spore_Ger"/>
</dbReference>
<keyword evidence="3" id="KW-1133">Transmembrane helix</keyword>
<keyword evidence="3" id="KW-0812">Transmembrane</keyword>
<sequence>MIDPISSCIPLLGTLTNQLQENENALREVFVNCSDIVFRRIPSQEPSETLLIYTEGLIDTVELEQVIIKPFIHEFELRQERGLSNLRKVIRDGLLPAAQISTSSDMSEIVDSILSGKAAVITHGEPHALLADFTKFPSRSVDEPALEASIRGPREGFTEVLRTNTSLIRRKLATPKLKLESMRIGTVSPTDTVLAYLEGAATPELIHEVRNRLQRIQLKTLLDSSYIEEYIEDQRFSPFPLIQNTERPDTVASSLMEGKVAILVNGSPNVLLAPMTFWNGFQAAEDHYEKFLYVTAVRIIRFILFVMSLLLPSFYVALTTYHPQMIPVALMMSISSAREGIPFPTVVETLLMEIMFEGLREAGLRLPRAIGSAVSIVGALVIGEAAVQAGFISAPIVIIVASTGIASFSIPRYSMSLPFRLLRFPLLVLSGTFGFFGIGAGIIAILIHLCTLESFGIPYFTPIAPLHVKQFKDTIIRAPRERNGS</sequence>
<dbReference type="Proteomes" id="UP001260980">
    <property type="component" value="Unassembled WGS sequence"/>
</dbReference>
<feature type="transmembrane region" description="Helical" evidence="3">
    <location>
        <begin position="389"/>
        <end position="410"/>
    </location>
</feature>
<dbReference type="InterPro" id="IPR050768">
    <property type="entry name" value="UPF0353/GerABKA_families"/>
</dbReference>
<evidence type="ECO:0000313" key="4">
    <source>
        <dbReference type="EMBL" id="MDU0206402.1"/>
    </source>
</evidence>
<protein>
    <submittedName>
        <fullName evidence="4">Spore germination protein</fullName>
    </submittedName>
</protein>
<dbReference type="PANTHER" id="PTHR22550">
    <property type="entry name" value="SPORE GERMINATION PROTEIN"/>
    <property type="match status" value="1"/>
</dbReference>
<accession>A0ABU3RQ13</accession>
<dbReference type="PIRSF" id="PIRSF005690">
    <property type="entry name" value="GerBA"/>
    <property type="match status" value="1"/>
</dbReference>
<reference evidence="4 5" key="1">
    <citation type="submission" date="2023-10" db="EMBL/GenBank/DDBJ databases">
        <title>Paenibacillus strain PFR10 Genome sequencing and assembly.</title>
        <authorList>
            <person name="Kim I."/>
        </authorList>
    </citation>
    <scope>NUCLEOTIDE SEQUENCE [LARGE SCALE GENOMIC DNA]</scope>
    <source>
        <strain evidence="4 5">PFR10</strain>
    </source>
</reference>
<evidence type="ECO:0000256" key="1">
    <source>
        <dbReference type="ARBA" id="ARBA00005278"/>
    </source>
</evidence>
<organism evidence="4 5">
    <name type="scientific">Paenibacillus violae</name>
    <dbReference type="NCBI Taxonomy" id="3077234"/>
    <lineage>
        <taxon>Bacteria</taxon>
        <taxon>Bacillati</taxon>
        <taxon>Bacillota</taxon>
        <taxon>Bacilli</taxon>
        <taxon>Bacillales</taxon>
        <taxon>Paenibacillaceae</taxon>
        <taxon>Paenibacillus</taxon>
    </lineage>
</organism>
<dbReference type="PANTHER" id="PTHR22550:SF5">
    <property type="entry name" value="LEUCINE ZIPPER PROTEIN 4"/>
    <property type="match status" value="1"/>
</dbReference>
<proteinExistence type="inferred from homology"/>
<feature type="transmembrane region" description="Helical" evidence="3">
    <location>
        <begin position="422"/>
        <end position="449"/>
    </location>
</feature>
<comment type="caution">
    <text evidence="4">The sequence shown here is derived from an EMBL/GenBank/DDBJ whole genome shotgun (WGS) entry which is preliminary data.</text>
</comment>
<dbReference type="Pfam" id="PF03323">
    <property type="entry name" value="GerA"/>
    <property type="match status" value="1"/>
</dbReference>
<evidence type="ECO:0000256" key="3">
    <source>
        <dbReference type="SAM" id="Phobius"/>
    </source>
</evidence>
<keyword evidence="5" id="KW-1185">Reference proteome</keyword>
<feature type="transmembrane region" description="Helical" evidence="3">
    <location>
        <begin position="299"/>
        <end position="321"/>
    </location>
</feature>
<name>A0ABU3RQ13_9BACL</name>
<dbReference type="EMBL" id="JAWCUD010000025">
    <property type="protein sequence ID" value="MDU0206402.1"/>
    <property type="molecule type" value="Genomic_DNA"/>
</dbReference>